<feature type="chain" id="PRO_5004496335" description="DUF4136 domain-containing protein" evidence="1">
    <location>
        <begin position="24"/>
        <end position="190"/>
    </location>
</feature>
<reference evidence="2 3" key="1">
    <citation type="journal article" date="2013" name="Genome Announc.">
        <title>Draft Genome Sequence of Indibacter alkaliphilus Strain LW1T, Isolated from Lonar Lake, a Haloalkaline Lake in the Buldana District of Maharashtra, India.</title>
        <authorList>
            <person name="Singh A."/>
            <person name="Kumar Jangir P."/>
            <person name="Sharma R."/>
            <person name="Singh A."/>
            <person name="Kumar Pinnaka A."/>
            <person name="Shivaji S."/>
        </authorList>
    </citation>
    <scope>NUCLEOTIDE SEQUENCE [LARGE SCALE GENOMIC DNA]</scope>
    <source>
        <strain evidence="3">CCUG 57479 / KCTC 22604 / LW1</strain>
    </source>
</reference>
<gene>
    <name evidence="2" type="ORF">A33Q_1576</name>
</gene>
<dbReference type="Proteomes" id="UP000006073">
    <property type="component" value="Unassembled WGS sequence"/>
</dbReference>
<keyword evidence="3" id="KW-1185">Reference proteome</keyword>
<organism evidence="2 3">
    <name type="scientific">Indibacter alkaliphilus (strain CCUG 57479 / KCTC 22604 / LW1)</name>
    <dbReference type="NCBI Taxonomy" id="1189612"/>
    <lineage>
        <taxon>Bacteria</taxon>
        <taxon>Pseudomonadati</taxon>
        <taxon>Bacteroidota</taxon>
        <taxon>Cytophagia</taxon>
        <taxon>Cytophagales</taxon>
        <taxon>Cyclobacteriaceae</taxon>
    </lineage>
</organism>
<proteinExistence type="predicted"/>
<evidence type="ECO:0000313" key="3">
    <source>
        <dbReference type="Proteomes" id="UP000006073"/>
    </source>
</evidence>
<accession>S2DG54</accession>
<keyword evidence="1" id="KW-0732">Signal</keyword>
<dbReference type="AlphaFoldDB" id="S2DG54"/>
<evidence type="ECO:0000313" key="2">
    <source>
        <dbReference type="EMBL" id="EOZ97924.1"/>
    </source>
</evidence>
<evidence type="ECO:0000256" key="1">
    <source>
        <dbReference type="SAM" id="SignalP"/>
    </source>
</evidence>
<name>S2DG54_INDAL</name>
<sequence length="190" mass="22468">MKNLAPILLLTILFCACTNFNRAVNTKKFTVPDEPIDNFMVLFVEYGDEITRLDEEHYIKAIKGKFNNLEHQRFRDHMAELSWNIFSPTLSFDYRRVFEVHQDYSFEEFQKGLDQPNLEYVLLINMKNNDAMGEVLRRNFQVFLFDKNQPNPIWTGFGYHNPGNLNQRGTARRLLNRIKKDLIRDGLIMG</sequence>
<protein>
    <recommendedName>
        <fullName evidence="4">DUF4136 domain-containing protein</fullName>
    </recommendedName>
</protein>
<dbReference type="OrthoDB" id="838863at2"/>
<comment type="caution">
    <text evidence="2">The sequence shown here is derived from an EMBL/GenBank/DDBJ whole genome shotgun (WGS) entry which is preliminary data.</text>
</comment>
<dbReference type="RefSeq" id="WP_009036064.1">
    <property type="nucleotide sequence ID" value="NZ_ALWO02000026.1"/>
</dbReference>
<evidence type="ECO:0008006" key="4">
    <source>
        <dbReference type="Google" id="ProtNLM"/>
    </source>
</evidence>
<feature type="signal peptide" evidence="1">
    <location>
        <begin position="1"/>
        <end position="23"/>
    </location>
</feature>
<dbReference type="EMBL" id="ALWO02000026">
    <property type="protein sequence ID" value="EOZ97924.1"/>
    <property type="molecule type" value="Genomic_DNA"/>
</dbReference>
<dbReference type="PROSITE" id="PS51257">
    <property type="entry name" value="PROKAR_LIPOPROTEIN"/>
    <property type="match status" value="1"/>
</dbReference>